<keyword evidence="6 8" id="KW-0472">Membrane</keyword>
<organism evidence="9 10">
    <name type="scientific">Litoribacillus peritrichatus</name>
    <dbReference type="NCBI Taxonomy" id="718191"/>
    <lineage>
        <taxon>Bacteria</taxon>
        <taxon>Pseudomonadati</taxon>
        <taxon>Pseudomonadota</taxon>
        <taxon>Gammaproteobacteria</taxon>
        <taxon>Oceanospirillales</taxon>
        <taxon>Oceanospirillaceae</taxon>
        <taxon>Litoribacillus</taxon>
    </lineage>
</organism>
<evidence type="ECO:0000313" key="10">
    <source>
        <dbReference type="Proteomes" id="UP001501565"/>
    </source>
</evidence>
<feature type="transmembrane region" description="Helical" evidence="8">
    <location>
        <begin position="20"/>
        <end position="40"/>
    </location>
</feature>
<proteinExistence type="inferred from homology"/>
<protein>
    <submittedName>
        <fullName evidence="9">Biopolymer transporter ExbD</fullName>
    </submittedName>
</protein>
<keyword evidence="10" id="KW-1185">Reference proteome</keyword>
<evidence type="ECO:0000256" key="2">
    <source>
        <dbReference type="ARBA" id="ARBA00005811"/>
    </source>
</evidence>
<dbReference type="PANTHER" id="PTHR30558:SF15">
    <property type="entry name" value="BIOPOLYMER TRANSPORT PROTEIN EXBD1"/>
    <property type="match status" value="1"/>
</dbReference>
<comment type="similarity">
    <text evidence="2 7">Belongs to the ExbD/TolR family.</text>
</comment>
<dbReference type="RefSeq" id="WP_344797288.1">
    <property type="nucleotide sequence ID" value="NZ_BAABBN010000004.1"/>
</dbReference>
<evidence type="ECO:0000256" key="6">
    <source>
        <dbReference type="ARBA" id="ARBA00023136"/>
    </source>
</evidence>
<keyword evidence="7" id="KW-0653">Protein transport</keyword>
<comment type="subcellular location">
    <subcellularLocation>
        <location evidence="1">Cell membrane</location>
        <topology evidence="1">Single-pass membrane protein</topology>
    </subcellularLocation>
    <subcellularLocation>
        <location evidence="7">Cell membrane</location>
        <topology evidence="7">Single-pass type II membrane protein</topology>
    </subcellularLocation>
</comment>
<dbReference type="PANTHER" id="PTHR30558">
    <property type="entry name" value="EXBD MEMBRANE COMPONENT OF PMF-DRIVEN MACROMOLECULE IMPORT SYSTEM"/>
    <property type="match status" value="1"/>
</dbReference>
<gene>
    <name evidence="9" type="ORF">GCM10022277_16060</name>
</gene>
<reference evidence="10" key="1">
    <citation type="journal article" date="2019" name="Int. J. Syst. Evol. Microbiol.">
        <title>The Global Catalogue of Microorganisms (GCM) 10K type strain sequencing project: providing services to taxonomists for standard genome sequencing and annotation.</title>
        <authorList>
            <consortium name="The Broad Institute Genomics Platform"/>
            <consortium name="The Broad Institute Genome Sequencing Center for Infectious Disease"/>
            <person name="Wu L."/>
            <person name="Ma J."/>
        </authorList>
    </citation>
    <scope>NUCLEOTIDE SEQUENCE [LARGE SCALE GENOMIC DNA]</scope>
    <source>
        <strain evidence="10">JCM 17551</strain>
    </source>
</reference>
<sequence length="137" mass="14977">MIKSTLNTGQEPPALELTPLIDIVFIIIVFLLITANAPLLKLPVNIPEAVEQSAVSLAEPDSLVITIQQQSPIWAIDEVTYTSWRSFETSLLSKISSGQRISIATDKQADAENLVKVMSLLNAQAMENVQIVMSQSE</sequence>
<evidence type="ECO:0000256" key="7">
    <source>
        <dbReference type="RuleBase" id="RU003879"/>
    </source>
</evidence>
<keyword evidence="4 7" id="KW-0812">Transmembrane</keyword>
<name>A0ABP7MH60_9GAMM</name>
<keyword evidence="7" id="KW-0813">Transport</keyword>
<dbReference type="Pfam" id="PF02472">
    <property type="entry name" value="ExbD"/>
    <property type="match status" value="1"/>
</dbReference>
<evidence type="ECO:0000313" key="9">
    <source>
        <dbReference type="EMBL" id="GAA3921075.1"/>
    </source>
</evidence>
<keyword evidence="3" id="KW-1003">Cell membrane</keyword>
<accession>A0ABP7MH60</accession>
<dbReference type="Proteomes" id="UP001501565">
    <property type="component" value="Unassembled WGS sequence"/>
</dbReference>
<evidence type="ECO:0000256" key="3">
    <source>
        <dbReference type="ARBA" id="ARBA00022475"/>
    </source>
</evidence>
<comment type="caution">
    <text evidence="9">The sequence shown here is derived from an EMBL/GenBank/DDBJ whole genome shotgun (WGS) entry which is preliminary data.</text>
</comment>
<keyword evidence="5 8" id="KW-1133">Transmembrane helix</keyword>
<dbReference type="EMBL" id="BAABBN010000004">
    <property type="protein sequence ID" value="GAA3921075.1"/>
    <property type="molecule type" value="Genomic_DNA"/>
</dbReference>
<evidence type="ECO:0000256" key="4">
    <source>
        <dbReference type="ARBA" id="ARBA00022692"/>
    </source>
</evidence>
<evidence type="ECO:0000256" key="1">
    <source>
        <dbReference type="ARBA" id="ARBA00004162"/>
    </source>
</evidence>
<evidence type="ECO:0000256" key="5">
    <source>
        <dbReference type="ARBA" id="ARBA00022989"/>
    </source>
</evidence>
<dbReference type="InterPro" id="IPR003400">
    <property type="entry name" value="ExbD"/>
</dbReference>
<evidence type="ECO:0000256" key="8">
    <source>
        <dbReference type="SAM" id="Phobius"/>
    </source>
</evidence>